<comment type="caution">
    <text evidence="3">The sequence shown here is derived from an EMBL/GenBank/DDBJ whole genome shotgun (WGS) entry which is preliminary data.</text>
</comment>
<dbReference type="Proteomes" id="UP001151699">
    <property type="component" value="Unassembled WGS sequence"/>
</dbReference>
<reference evidence="3" key="1">
    <citation type="submission" date="2022-07" db="EMBL/GenBank/DDBJ databases">
        <authorList>
            <person name="Trinca V."/>
            <person name="Uliana J.V.C."/>
            <person name="Torres T.T."/>
            <person name="Ward R.J."/>
            <person name="Monesi N."/>
        </authorList>
    </citation>
    <scope>NUCLEOTIDE SEQUENCE</scope>
    <source>
        <strain evidence="3">HSMRA1968</strain>
        <tissue evidence="3">Whole embryos</tissue>
    </source>
</reference>
<protein>
    <submittedName>
        <fullName evidence="3">Uncharacterized protein</fullName>
    </submittedName>
</protein>
<evidence type="ECO:0000256" key="1">
    <source>
        <dbReference type="SAM" id="Coils"/>
    </source>
</evidence>
<feature type="coiled-coil region" evidence="1">
    <location>
        <begin position="753"/>
        <end position="808"/>
    </location>
</feature>
<name>A0A9Q0MI14_9DIPT</name>
<dbReference type="AlphaFoldDB" id="A0A9Q0MI14"/>
<dbReference type="EMBL" id="WJQU01003711">
    <property type="protein sequence ID" value="KAJ6622676.1"/>
    <property type="molecule type" value="Genomic_DNA"/>
</dbReference>
<gene>
    <name evidence="3" type="ORF">Bhyg_17774</name>
</gene>
<feature type="region of interest" description="Disordered" evidence="2">
    <location>
        <begin position="1"/>
        <end position="23"/>
    </location>
</feature>
<feature type="non-terminal residue" evidence="3">
    <location>
        <position position="826"/>
    </location>
</feature>
<feature type="compositionally biased region" description="Polar residues" evidence="2">
    <location>
        <begin position="9"/>
        <end position="23"/>
    </location>
</feature>
<feature type="region of interest" description="Disordered" evidence="2">
    <location>
        <begin position="325"/>
        <end position="346"/>
    </location>
</feature>
<keyword evidence="4" id="KW-1185">Reference proteome</keyword>
<accession>A0A9Q0MI14</accession>
<dbReference type="OrthoDB" id="2020852at2759"/>
<evidence type="ECO:0000313" key="3">
    <source>
        <dbReference type="EMBL" id="KAJ6622676.1"/>
    </source>
</evidence>
<feature type="non-terminal residue" evidence="3">
    <location>
        <position position="1"/>
    </location>
</feature>
<keyword evidence="1" id="KW-0175">Coiled coil</keyword>
<evidence type="ECO:0000256" key="2">
    <source>
        <dbReference type="SAM" id="MobiDB-lite"/>
    </source>
</evidence>
<evidence type="ECO:0000313" key="4">
    <source>
        <dbReference type="Proteomes" id="UP001151699"/>
    </source>
</evidence>
<proteinExistence type="predicted"/>
<sequence>DDDDEFEDNNSISEHISVDSNIESDSIQQGVNLKKRQLFGMDNSDRDDELLGDMLTGDNIAKHFVIDDKLEEKNIEENQSLAAKPSIFQQQEELVESISKLKDLSEKKIEIKIHKGDDDDRVTSPNVKLVVRELSSNVDLMRSPSQKEISPLKEDVILLNNEKVSIDSLKNLIQDDHSFNTTNDVSDIGADDNSLSGLLSEGRQELNKDNVEVAAMQAEEPSGLIVTAEPAIDQMKSDDSFEEDHSIEEIVVSNASYNADSHTKVEVTVDDILEIKQILEHTIGELPAKVFEDKNDPDSLDSLSAEMDRILQDTIDDLPVEVFEKSPVDSNDNENVDGVVTDPDSLENVSETVGNILRDTINKLPLASDMSSPKHSIGEQISDILKKTVNDLPITDLDSLEYSDGVTDLKEKIKENTLSPEPPKPKTHQQIVEAIEIEDSPPVAIKTMEKCSYVKEMLDDITEESDISLEPKINFKLATATSQMEKGAEIRKIMNEIIFPVSPYLSDFVQNEREQNSFDSVVSLNMLQMMENKVKELEEIVAGKDVCLAALNMQLDSRRNSMKEVIPSARDSYSLATVSTEYRTYQDEYANRAFDFNVEIAERDQIIETLTASLQQNIRMNEQLRLQGDKLMTEVMQLRKQVSETGEYVRRSQWMRDQGGSQRLSEISIDLVESDDNFDEIEKNFTDIEEKSYRTSIDQQSVDGVAYECIEPMPVSKQIEQFQKYLSQDELRIFFMVQSKFHDYLSQEVEKVKSKHDTEIKILKDQMESEKNEKNSEINRLKQLLTNVKSGSTELEDLRRELDEMHAREMEDLRTYFERKCTDMEK</sequence>
<organism evidence="3 4">
    <name type="scientific">Pseudolycoriella hygida</name>
    <dbReference type="NCBI Taxonomy" id="35572"/>
    <lineage>
        <taxon>Eukaryota</taxon>
        <taxon>Metazoa</taxon>
        <taxon>Ecdysozoa</taxon>
        <taxon>Arthropoda</taxon>
        <taxon>Hexapoda</taxon>
        <taxon>Insecta</taxon>
        <taxon>Pterygota</taxon>
        <taxon>Neoptera</taxon>
        <taxon>Endopterygota</taxon>
        <taxon>Diptera</taxon>
        <taxon>Nematocera</taxon>
        <taxon>Sciaroidea</taxon>
        <taxon>Sciaridae</taxon>
        <taxon>Pseudolycoriella</taxon>
    </lineage>
</organism>